<feature type="compositionally biased region" description="Low complexity" evidence="1">
    <location>
        <begin position="73"/>
        <end position="93"/>
    </location>
</feature>
<name>A0ABD3G3Y5_9STRA</name>
<evidence type="ECO:0000256" key="2">
    <source>
        <dbReference type="SAM" id="SignalP"/>
    </source>
</evidence>
<evidence type="ECO:0000256" key="1">
    <source>
        <dbReference type="SAM" id="MobiDB-lite"/>
    </source>
</evidence>
<comment type="caution">
    <text evidence="3">The sequence shown here is derived from an EMBL/GenBank/DDBJ whole genome shotgun (WGS) entry which is preliminary data.</text>
</comment>
<evidence type="ECO:0000313" key="3">
    <source>
        <dbReference type="EMBL" id="KAL3672549.1"/>
    </source>
</evidence>
<feature type="compositionally biased region" description="Low complexity" evidence="1">
    <location>
        <begin position="109"/>
        <end position="128"/>
    </location>
</feature>
<dbReference type="Proteomes" id="UP001632037">
    <property type="component" value="Unassembled WGS sequence"/>
</dbReference>
<feature type="compositionally biased region" description="Low complexity" evidence="1">
    <location>
        <begin position="52"/>
        <end position="63"/>
    </location>
</feature>
<gene>
    <name evidence="3" type="ORF">V7S43_001846</name>
</gene>
<proteinExistence type="predicted"/>
<sequence>MKLTVFAILLVNALAVAAQDPNTTGGQAGSVVSDPNVPATTQSPTTTPPAAPVVNPATTSAPVFGAPAPPAPWIANPAPLTDSSGSSSFGSAGDIEPPTTRKPKRVTDSPRSPSSTPTPEDSSASTSSGAWFVAVLALGLASML</sequence>
<protein>
    <recommendedName>
        <fullName evidence="5">RxLR effector protein</fullName>
    </recommendedName>
</protein>
<dbReference type="EMBL" id="JBIMZQ010000003">
    <property type="protein sequence ID" value="KAL3672549.1"/>
    <property type="molecule type" value="Genomic_DNA"/>
</dbReference>
<accession>A0ABD3G3Y5</accession>
<feature type="region of interest" description="Disordered" evidence="1">
    <location>
        <begin position="20"/>
        <end position="128"/>
    </location>
</feature>
<organism evidence="3 4">
    <name type="scientific">Phytophthora oleae</name>
    <dbReference type="NCBI Taxonomy" id="2107226"/>
    <lineage>
        <taxon>Eukaryota</taxon>
        <taxon>Sar</taxon>
        <taxon>Stramenopiles</taxon>
        <taxon>Oomycota</taxon>
        <taxon>Peronosporomycetes</taxon>
        <taxon>Peronosporales</taxon>
        <taxon>Peronosporaceae</taxon>
        <taxon>Phytophthora</taxon>
    </lineage>
</organism>
<dbReference type="AlphaFoldDB" id="A0ABD3G3Y5"/>
<feature type="compositionally biased region" description="Low complexity" evidence="1">
    <location>
        <begin position="36"/>
        <end position="45"/>
    </location>
</feature>
<feature type="chain" id="PRO_5044875109" description="RxLR effector protein" evidence="2">
    <location>
        <begin position="19"/>
        <end position="144"/>
    </location>
</feature>
<feature type="signal peptide" evidence="2">
    <location>
        <begin position="1"/>
        <end position="18"/>
    </location>
</feature>
<keyword evidence="4" id="KW-1185">Reference proteome</keyword>
<evidence type="ECO:0008006" key="5">
    <source>
        <dbReference type="Google" id="ProtNLM"/>
    </source>
</evidence>
<evidence type="ECO:0000313" key="4">
    <source>
        <dbReference type="Proteomes" id="UP001632037"/>
    </source>
</evidence>
<reference evidence="3 4" key="1">
    <citation type="submission" date="2024-09" db="EMBL/GenBank/DDBJ databases">
        <title>Genome sequencing and assembly of Phytophthora oleae, isolate VK10A, causative agent of rot of olive drupes.</title>
        <authorList>
            <person name="Conti Taguali S."/>
            <person name="Riolo M."/>
            <person name="La Spada F."/>
            <person name="Cacciola S.O."/>
            <person name="Dionisio G."/>
        </authorList>
    </citation>
    <scope>NUCLEOTIDE SEQUENCE [LARGE SCALE GENOMIC DNA]</scope>
    <source>
        <strain evidence="3 4">VK10A</strain>
    </source>
</reference>
<keyword evidence="2" id="KW-0732">Signal</keyword>